<accession>T0HS90</accession>
<dbReference type="Gene3D" id="3.20.20.450">
    <property type="entry name" value="EAL domain"/>
    <property type="match status" value="1"/>
</dbReference>
<dbReference type="SUPFAM" id="SSF141868">
    <property type="entry name" value="EAL domain-like"/>
    <property type="match status" value="1"/>
</dbReference>
<dbReference type="PATRIC" id="fig|1331060.3.peg.2386"/>
<name>T0HS90_9SPHN</name>
<feature type="domain" description="EAL" evidence="1">
    <location>
        <begin position="1"/>
        <end position="141"/>
    </location>
</feature>
<keyword evidence="3" id="KW-1185">Reference proteome</keyword>
<dbReference type="RefSeq" id="WP_021226189.1">
    <property type="nucleotide sequence ID" value="NZ_ATDP01000089.1"/>
</dbReference>
<dbReference type="SMART" id="SM00052">
    <property type="entry name" value="EAL"/>
    <property type="match status" value="1"/>
</dbReference>
<dbReference type="Proteomes" id="UP000015531">
    <property type="component" value="Unassembled WGS sequence"/>
</dbReference>
<organism evidence="2 3">
    <name type="scientific">Sphingobium lactosutens DS20</name>
    <dbReference type="NCBI Taxonomy" id="1331060"/>
    <lineage>
        <taxon>Bacteria</taxon>
        <taxon>Pseudomonadati</taxon>
        <taxon>Pseudomonadota</taxon>
        <taxon>Alphaproteobacteria</taxon>
        <taxon>Sphingomonadales</taxon>
        <taxon>Sphingomonadaceae</taxon>
        <taxon>Sphingobium</taxon>
    </lineage>
</organism>
<dbReference type="PANTHER" id="PTHR33121:SF79">
    <property type="entry name" value="CYCLIC DI-GMP PHOSPHODIESTERASE PDED-RELATED"/>
    <property type="match status" value="1"/>
</dbReference>
<evidence type="ECO:0000313" key="2">
    <source>
        <dbReference type="EMBL" id="EQB14993.1"/>
    </source>
</evidence>
<gene>
    <name evidence="2" type="ORF">RLDS_12545</name>
</gene>
<dbReference type="InterPro" id="IPR001633">
    <property type="entry name" value="EAL_dom"/>
</dbReference>
<dbReference type="AlphaFoldDB" id="T0HS90"/>
<proteinExistence type="predicted"/>
<comment type="caution">
    <text evidence="2">The sequence shown here is derived from an EMBL/GenBank/DDBJ whole genome shotgun (WGS) entry which is preliminary data.</text>
</comment>
<evidence type="ECO:0000313" key="3">
    <source>
        <dbReference type="Proteomes" id="UP000015531"/>
    </source>
</evidence>
<dbReference type="eggNOG" id="COG5001">
    <property type="taxonomic scope" value="Bacteria"/>
</dbReference>
<sequence length="150" mass="16507">MSSGLVLDRLEIEVTETALLNEEHDAIGDLRRLRDMGVRVALDDFGTGYSSLAHLRAFPFDKIKIDGSFVKDAVERPDCAAVVRAIADLGKSLGVTTVAEGVETQAHFDRVKKEGCIEVQGYFFSRPMPSENDAAIVTELNNKRTRVARP</sequence>
<dbReference type="PROSITE" id="PS50883">
    <property type="entry name" value="EAL"/>
    <property type="match status" value="1"/>
</dbReference>
<reference evidence="2 3" key="1">
    <citation type="journal article" date="2013" name="Genome Announc.">
        <title>Draft Genome Sequence of Sphingobium lactosutens Strain DS20T, Isolated from a Hexachlorocyclohexane Dumpsite.</title>
        <authorList>
            <person name="Kumar R."/>
            <person name="Dwivedi V."/>
            <person name="Negi V."/>
            <person name="Khurana J.P."/>
            <person name="Lal R."/>
        </authorList>
    </citation>
    <scope>NUCLEOTIDE SEQUENCE [LARGE SCALE GENOMIC DNA]</scope>
    <source>
        <strain evidence="2 3">DS20</strain>
    </source>
</reference>
<evidence type="ECO:0000259" key="1">
    <source>
        <dbReference type="PROSITE" id="PS50883"/>
    </source>
</evidence>
<dbReference type="InterPro" id="IPR050706">
    <property type="entry name" value="Cyclic-di-GMP_PDE-like"/>
</dbReference>
<dbReference type="GO" id="GO:0071111">
    <property type="term" value="F:cyclic-guanylate-specific phosphodiesterase activity"/>
    <property type="evidence" value="ECO:0007669"/>
    <property type="project" value="InterPro"/>
</dbReference>
<dbReference type="InterPro" id="IPR035919">
    <property type="entry name" value="EAL_sf"/>
</dbReference>
<dbReference type="Pfam" id="PF00563">
    <property type="entry name" value="EAL"/>
    <property type="match status" value="1"/>
</dbReference>
<protein>
    <recommendedName>
        <fullName evidence="1">EAL domain-containing protein</fullName>
    </recommendedName>
</protein>
<dbReference type="PANTHER" id="PTHR33121">
    <property type="entry name" value="CYCLIC DI-GMP PHOSPHODIESTERASE PDEF"/>
    <property type="match status" value="1"/>
</dbReference>
<dbReference type="CDD" id="cd01948">
    <property type="entry name" value="EAL"/>
    <property type="match status" value="1"/>
</dbReference>
<dbReference type="EMBL" id="ATDP01000089">
    <property type="protein sequence ID" value="EQB14993.1"/>
    <property type="molecule type" value="Genomic_DNA"/>
</dbReference>